<evidence type="ECO:0000313" key="2">
    <source>
        <dbReference type="EMBL" id="MBH5321673.1"/>
    </source>
</evidence>
<dbReference type="Proteomes" id="UP000602442">
    <property type="component" value="Unassembled WGS sequence"/>
</dbReference>
<dbReference type="Gene3D" id="3.10.129.10">
    <property type="entry name" value="Hotdog Thioesterase"/>
    <property type="match status" value="1"/>
</dbReference>
<dbReference type="Pfam" id="PF01575">
    <property type="entry name" value="MaoC_dehydratas"/>
    <property type="match status" value="1"/>
</dbReference>
<protein>
    <submittedName>
        <fullName evidence="2">MaoC family dehydratase</fullName>
    </submittedName>
</protein>
<accession>A0ABS0N131</accession>
<proteinExistence type="predicted"/>
<reference evidence="2 3" key="1">
    <citation type="submission" date="2020-11" db="EMBL/GenBank/DDBJ databases">
        <title>Erythrobacter sediminis sp. nov., a marine bacterium from a tidal flat of Garorim Bay.</title>
        <authorList>
            <person name="Kim D."/>
            <person name="Yoo Y."/>
            <person name="Kim J.-J."/>
        </authorList>
    </citation>
    <scope>NUCLEOTIDE SEQUENCE [LARGE SCALE GENOMIC DNA]</scope>
    <source>
        <strain evidence="2 3">JGD-13</strain>
    </source>
</reference>
<evidence type="ECO:0000313" key="3">
    <source>
        <dbReference type="Proteomes" id="UP000602442"/>
    </source>
</evidence>
<name>A0ABS0N131_9SPHN</name>
<feature type="domain" description="MaoC-like" evidence="1">
    <location>
        <begin position="12"/>
        <end position="111"/>
    </location>
</feature>
<dbReference type="RefSeq" id="WP_197920312.1">
    <property type="nucleotide sequence ID" value="NZ_CAWPTA010000006.1"/>
</dbReference>
<dbReference type="EMBL" id="JAEANY010000001">
    <property type="protein sequence ID" value="MBH5321673.1"/>
    <property type="molecule type" value="Genomic_DNA"/>
</dbReference>
<gene>
    <name evidence="2" type="ORF">I5L03_03620</name>
</gene>
<organism evidence="2 3">
    <name type="scientific">Aurantiacibacter sediminis</name>
    <dbReference type="NCBI Taxonomy" id="2793064"/>
    <lineage>
        <taxon>Bacteria</taxon>
        <taxon>Pseudomonadati</taxon>
        <taxon>Pseudomonadota</taxon>
        <taxon>Alphaproteobacteria</taxon>
        <taxon>Sphingomonadales</taxon>
        <taxon>Erythrobacteraceae</taxon>
        <taxon>Aurantiacibacter</taxon>
    </lineage>
</organism>
<sequence>MSQLYLDDLSVGDTFESSEYEMTEDRITAFARDYDPQVFHTDPEAAQETFFGGLAASGWHTAAVTMRLMVESVPFANGTIGAGGDLRWPEPTRPGDRLRLLTWIEEIIPNRSKPGRARIVVQCRTLNQHDALKQEFRPNLMAWKRGVDPQA</sequence>
<dbReference type="InterPro" id="IPR002539">
    <property type="entry name" value="MaoC-like_dom"/>
</dbReference>
<keyword evidence="3" id="KW-1185">Reference proteome</keyword>
<dbReference type="CDD" id="cd03454">
    <property type="entry name" value="YdeM"/>
    <property type="match status" value="1"/>
</dbReference>
<comment type="caution">
    <text evidence="2">The sequence shown here is derived from an EMBL/GenBank/DDBJ whole genome shotgun (WGS) entry which is preliminary data.</text>
</comment>
<dbReference type="InterPro" id="IPR029069">
    <property type="entry name" value="HotDog_dom_sf"/>
</dbReference>
<evidence type="ECO:0000259" key="1">
    <source>
        <dbReference type="Pfam" id="PF01575"/>
    </source>
</evidence>
<dbReference type="SUPFAM" id="SSF54637">
    <property type="entry name" value="Thioesterase/thiol ester dehydrase-isomerase"/>
    <property type="match status" value="1"/>
</dbReference>